<evidence type="ECO:0000313" key="3">
    <source>
        <dbReference type="EMBL" id="GAA55528.1"/>
    </source>
</evidence>
<dbReference type="PRINTS" id="PR00622">
    <property type="entry name" value="HISTONEH3"/>
</dbReference>
<evidence type="ECO:0000313" key="4">
    <source>
        <dbReference type="Proteomes" id="UP000008909"/>
    </source>
</evidence>
<dbReference type="EMBL" id="DF144031">
    <property type="protein sequence ID" value="GAA55528.1"/>
    <property type="molecule type" value="Genomic_DNA"/>
</dbReference>
<dbReference type="GO" id="GO:0030527">
    <property type="term" value="F:structural constituent of chromatin"/>
    <property type="evidence" value="ECO:0007669"/>
    <property type="project" value="InterPro"/>
</dbReference>
<comment type="similarity">
    <text evidence="1">Belongs to the histone H3 family.</text>
</comment>
<accession>G7YRE8</accession>
<feature type="region of interest" description="Disordered" evidence="2">
    <location>
        <begin position="97"/>
        <end position="176"/>
    </location>
</feature>
<dbReference type="AlphaFoldDB" id="G7YRE8"/>
<gene>
    <name evidence="3" type="ORF">CLF_108234</name>
</gene>
<feature type="compositionally biased region" description="Polar residues" evidence="2">
    <location>
        <begin position="107"/>
        <end position="118"/>
    </location>
</feature>
<sequence length="625" mass="70099">SLRLQVQTGYRSADFFFMSVSKWIIKTSYESFGFFKRSPNSSCLTHTALSTASLCHTQPGFVKSENQQTNKLHHHQQALAQSTCHTGSQHAVQLRCSHARPRMVARSSVNSKRLTGNNSLSPVSSQSDSPKLLPSTMPRPNKYPSHPRGGGQMQGFRPTSTSGATDRSSGGQLQGYTCSMYPDNLGTSMDDSSHLLNIDDLLLRRNRAPSKVSTRDRNSRDTPYRSPPSTIPTTPIIAYQENAIQSDMDLVRLKDEKKSEEELSQMKLLEPVRHPPTCRLARKDFILSRTGSILPLSSKNQFTKAFPSYLLLSCDFENVQTTNLCRLPTYKEGFQINHGCMASMLDINVMVSMMMMMMTVQLFHLVGNQRPWFCWRKRSWGRISNRFLRFSSVVSHSIQPKGVFTAIARTKQIASKSTGRKAPGKQLATKAARKSAPATGGVKKSHRYRLGVVALREIRRYQKSTKLPPPPKPGEGNRPRLQARPQISEFVCLFSTQSVRSTRPSRRISCIEEHRSRGVFVVHIPIRGRPFTTDPPIRTHVTGTDDCKRCRQVDRLTYRLNSQSIEASKTTGSPITINGKGLCKITTVVKAGFAANKTFFEVLNIMEAKTETAFVQNIQLKNVSR</sequence>
<reference evidence="3" key="1">
    <citation type="journal article" date="2011" name="Genome Biol.">
        <title>The draft genome of the carcinogenic human liver fluke Clonorchis sinensis.</title>
        <authorList>
            <person name="Wang X."/>
            <person name="Chen W."/>
            <person name="Huang Y."/>
            <person name="Sun J."/>
            <person name="Men J."/>
            <person name="Liu H."/>
            <person name="Luo F."/>
            <person name="Guo L."/>
            <person name="Lv X."/>
            <person name="Deng C."/>
            <person name="Zhou C."/>
            <person name="Fan Y."/>
            <person name="Li X."/>
            <person name="Huang L."/>
            <person name="Hu Y."/>
            <person name="Liang C."/>
            <person name="Hu X."/>
            <person name="Xu J."/>
            <person name="Yu X."/>
        </authorList>
    </citation>
    <scope>NUCLEOTIDE SEQUENCE [LARGE SCALE GENOMIC DNA]</scope>
    <source>
        <strain evidence="3">Henan</strain>
    </source>
</reference>
<evidence type="ECO:0000256" key="2">
    <source>
        <dbReference type="SAM" id="MobiDB-lite"/>
    </source>
</evidence>
<feature type="region of interest" description="Disordered" evidence="2">
    <location>
        <begin position="461"/>
        <end position="480"/>
    </location>
</feature>
<dbReference type="InterPro" id="IPR009072">
    <property type="entry name" value="Histone-fold"/>
</dbReference>
<feature type="region of interest" description="Disordered" evidence="2">
    <location>
        <begin position="415"/>
        <end position="444"/>
    </location>
</feature>
<reference key="2">
    <citation type="submission" date="2011-10" db="EMBL/GenBank/DDBJ databases">
        <title>The genome and transcriptome sequence of Clonorchis sinensis provide insights into the carcinogenic liver fluke.</title>
        <authorList>
            <person name="Wang X."/>
            <person name="Huang Y."/>
            <person name="Chen W."/>
            <person name="Liu H."/>
            <person name="Guo L."/>
            <person name="Chen Y."/>
            <person name="Luo F."/>
            <person name="Zhou W."/>
            <person name="Sun J."/>
            <person name="Mao Q."/>
            <person name="Liang P."/>
            <person name="Zhou C."/>
            <person name="Tian Y."/>
            <person name="Men J."/>
            <person name="Lv X."/>
            <person name="Huang L."/>
            <person name="Zhou J."/>
            <person name="Hu Y."/>
            <person name="Li R."/>
            <person name="Zhang F."/>
            <person name="Lei H."/>
            <person name="Li X."/>
            <person name="Hu X."/>
            <person name="Liang C."/>
            <person name="Xu J."/>
            <person name="Wu Z."/>
            <person name="Yu X."/>
        </authorList>
    </citation>
    <scope>NUCLEOTIDE SEQUENCE</scope>
    <source>
        <strain>Henan</strain>
    </source>
</reference>
<dbReference type="GO" id="GO:0000786">
    <property type="term" value="C:nucleosome"/>
    <property type="evidence" value="ECO:0007669"/>
    <property type="project" value="InterPro"/>
</dbReference>
<dbReference type="InterPro" id="IPR000164">
    <property type="entry name" value="Histone_H3/CENP-A"/>
</dbReference>
<dbReference type="GO" id="GO:0003677">
    <property type="term" value="F:DNA binding"/>
    <property type="evidence" value="ECO:0007669"/>
    <property type="project" value="InterPro"/>
</dbReference>
<feature type="region of interest" description="Disordered" evidence="2">
    <location>
        <begin position="207"/>
        <end position="233"/>
    </location>
</feature>
<feature type="non-terminal residue" evidence="3">
    <location>
        <position position="1"/>
    </location>
</feature>
<feature type="compositionally biased region" description="Basic and acidic residues" evidence="2">
    <location>
        <begin position="213"/>
        <end position="223"/>
    </location>
</feature>
<feature type="compositionally biased region" description="Low complexity" evidence="2">
    <location>
        <begin position="119"/>
        <end position="129"/>
    </location>
</feature>
<dbReference type="SUPFAM" id="SSF47113">
    <property type="entry name" value="Histone-fold"/>
    <property type="match status" value="1"/>
</dbReference>
<proteinExistence type="inferred from homology"/>
<feature type="compositionally biased region" description="Polar residues" evidence="2">
    <location>
        <begin position="157"/>
        <end position="176"/>
    </location>
</feature>
<dbReference type="Proteomes" id="UP000008909">
    <property type="component" value="Unassembled WGS sequence"/>
</dbReference>
<keyword evidence="4" id="KW-1185">Reference proteome</keyword>
<dbReference type="GO" id="GO:0046982">
    <property type="term" value="F:protein heterodimerization activity"/>
    <property type="evidence" value="ECO:0007669"/>
    <property type="project" value="InterPro"/>
</dbReference>
<evidence type="ECO:0000256" key="1">
    <source>
        <dbReference type="ARBA" id="ARBA00010343"/>
    </source>
</evidence>
<dbReference type="Gene3D" id="1.10.20.10">
    <property type="entry name" value="Histone, subunit A"/>
    <property type="match status" value="1"/>
</dbReference>
<organism evidence="3 4">
    <name type="scientific">Clonorchis sinensis</name>
    <name type="common">Chinese liver fluke</name>
    <dbReference type="NCBI Taxonomy" id="79923"/>
    <lineage>
        <taxon>Eukaryota</taxon>
        <taxon>Metazoa</taxon>
        <taxon>Spiralia</taxon>
        <taxon>Lophotrochozoa</taxon>
        <taxon>Platyhelminthes</taxon>
        <taxon>Trematoda</taxon>
        <taxon>Digenea</taxon>
        <taxon>Opisthorchiida</taxon>
        <taxon>Opisthorchiata</taxon>
        <taxon>Opisthorchiidae</taxon>
        <taxon>Clonorchis</taxon>
    </lineage>
</organism>
<dbReference type="PANTHER" id="PTHR11426">
    <property type="entry name" value="HISTONE H3"/>
    <property type="match status" value="1"/>
</dbReference>
<name>G7YRE8_CLOSI</name>
<protein>
    <submittedName>
        <fullName evidence="3">Histone H3</fullName>
    </submittedName>
</protein>